<dbReference type="RefSeq" id="XP_009537326.1">
    <property type="nucleotide sequence ID" value="XM_009539031.1"/>
</dbReference>
<name>G5AAY1_PHYSP</name>
<keyword evidence="3" id="KW-1185">Reference proteome</keyword>
<dbReference type="KEGG" id="psoj:PHYSODRAFT_340807"/>
<protein>
    <submittedName>
        <fullName evidence="2">Uncharacterized protein</fullName>
    </submittedName>
</protein>
<dbReference type="GeneID" id="20647968"/>
<feature type="region of interest" description="Disordered" evidence="1">
    <location>
        <begin position="249"/>
        <end position="283"/>
    </location>
</feature>
<accession>G5AAY1</accession>
<dbReference type="InParanoid" id="G5AAY1"/>
<proteinExistence type="predicted"/>
<dbReference type="Proteomes" id="UP000002640">
    <property type="component" value="Unassembled WGS sequence"/>
</dbReference>
<gene>
    <name evidence="2" type="ORF">PHYSODRAFT_340807</name>
</gene>
<dbReference type="EMBL" id="JH159162">
    <property type="protein sequence ID" value="EGZ07760.1"/>
    <property type="molecule type" value="Genomic_DNA"/>
</dbReference>
<organism evidence="2 3">
    <name type="scientific">Phytophthora sojae (strain P6497)</name>
    <name type="common">Soybean stem and root rot agent</name>
    <name type="synonym">Phytophthora megasperma f. sp. glycines</name>
    <dbReference type="NCBI Taxonomy" id="1094619"/>
    <lineage>
        <taxon>Eukaryota</taxon>
        <taxon>Sar</taxon>
        <taxon>Stramenopiles</taxon>
        <taxon>Oomycota</taxon>
        <taxon>Peronosporomycetes</taxon>
        <taxon>Peronosporales</taxon>
        <taxon>Peronosporaceae</taxon>
        <taxon>Phytophthora</taxon>
    </lineage>
</organism>
<evidence type="ECO:0000256" key="1">
    <source>
        <dbReference type="SAM" id="MobiDB-lite"/>
    </source>
</evidence>
<sequence>MSSSISLDFDDKQEFAEFVAAKARANCVHLVLCHGDGKEYREYLLKCVGRWPSGQLGKIDKSHAVDVSDALQHTQDDVNERIGSLRLQLASIADALFSVNAQSKPGRRFAAVQTLRAYVEELQQDEQLWNKLESPTRFALSFPLRKKREMQQLLHLLGQDVRTVWGDAVERVFQVMQVVHQDAKLRDYGLVAANDSRDKARDRALSKAFRSLLEHWSCRRSPRQLTLTPSQDGGRIRCRVEETASMQWQNSQRWPRERPALGGGYAASTREDWFSSPPSSPEN</sequence>
<dbReference type="OMA" id="VKTVWCD"/>
<evidence type="ECO:0000313" key="2">
    <source>
        <dbReference type="EMBL" id="EGZ07760.1"/>
    </source>
</evidence>
<evidence type="ECO:0000313" key="3">
    <source>
        <dbReference type="Proteomes" id="UP000002640"/>
    </source>
</evidence>
<dbReference type="AlphaFoldDB" id="G5AAY1"/>
<reference evidence="2 3" key="1">
    <citation type="journal article" date="2006" name="Science">
        <title>Phytophthora genome sequences uncover evolutionary origins and mechanisms of pathogenesis.</title>
        <authorList>
            <person name="Tyler B.M."/>
            <person name="Tripathy S."/>
            <person name="Zhang X."/>
            <person name="Dehal P."/>
            <person name="Jiang R.H."/>
            <person name="Aerts A."/>
            <person name="Arredondo F.D."/>
            <person name="Baxter L."/>
            <person name="Bensasson D."/>
            <person name="Beynon J.L."/>
            <person name="Chapman J."/>
            <person name="Damasceno C.M."/>
            <person name="Dorrance A.E."/>
            <person name="Dou D."/>
            <person name="Dickerman A.W."/>
            <person name="Dubchak I.L."/>
            <person name="Garbelotto M."/>
            <person name="Gijzen M."/>
            <person name="Gordon S.G."/>
            <person name="Govers F."/>
            <person name="Grunwald N.J."/>
            <person name="Huang W."/>
            <person name="Ivors K.L."/>
            <person name="Jones R.W."/>
            <person name="Kamoun S."/>
            <person name="Krampis K."/>
            <person name="Lamour K.H."/>
            <person name="Lee M.K."/>
            <person name="McDonald W.H."/>
            <person name="Medina M."/>
            <person name="Meijer H.J."/>
            <person name="Nordberg E.K."/>
            <person name="Maclean D.J."/>
            <person name="Ospina-Giraldo M.D."/>
            <person name="Morris P.F."/>
            <person name="Phuntumart V."/>
            <person name="Putnam N.H."/>
            <person name="Rash S."/>
            <person name="Rose J.K."/>
            <person name="Sakihama Y."/>
            <person name="Salamov A.A."/>
            <person name="Savidor A."/>
            <person name="Scheuring C.F."/>
            <person name="Smith B.M."/>
            <person name="Sobral B.W."/>
            <person name="Terry A."/>
            <person name="Torto-Alalibo T.A."/>
            <person name="Win J."/>
            <person name="Xu Z."/>
            <person name="Zhang H."/>
            <person name="Grigoriev I.V."/>
            <person name="Rokhsar D.S."/>
            <person name="Boore J.L."/>
        </authorList>
    </citation>
    <scope>NUCLEOTIDE SEQUENCE [LARGE SCALE GENOMIC DNA]</scope>
    <source>
        <strain evidence="2 3">P6497</strain>
    </source>
</reference>